<evidence type="ECO:0000256" key="6">
    <source>
        <dbReference type="ARBA" id="ARBA00023012"/>
    </source>
</evidence>
<protein>
    <recommendedName>
        <fullName evidence="2">histidine kinase</fullName>
        <ecNumber evidence="2">2.7.13.3</ecNumber>
    </recommendedName>
</protein>
<evidence type="ECO:0000256" key="1">
    <source>
        <dbReference type="ARBA" id="ARBA00000085"/>
    </source>
</evidence>
<feature type="domain" description="PAS" evidence="10">
    <location>
        <begin position="859"/>
        <end position="931"/>
    </location>
</feature>
<dbReference type="NCBIfam" id="TIGR00229">
    <property type="entry name" value="sensory_box"/>
    <property type="match status" value="11"/>
</dbReference>
<dbReference type="SMART" id="SM00091">
    <property type="entry name" value="PAS"/>
    <property type="match status" value="11"/>
</dbReference>
<dbReference type="InterPro" id="IPR000014">
    <property type="entry name" value="PAS"/>
</dbReference>
<dbReference type="InterPro" id="IPR013655">
    <property type="entry name" value="PAS_fold_3"/>
</dbReference>
<dbReference type="Gene3D" id="2.10.70.100">
    <property type="match status" value="3"/>
</dbReference>
<feature type="domain" description="PAC" evidence="11">
    <location>
        <begin position="423"/>
        <end position="475"/>
    </location>
</feature>
<dbReference type="InterPro" id="IPR036097">
    <property type="entry name" value="HisK_dim/P_sf"/>
</dbReference>
<dbReference type="InterPro" id="IPR003594">
    <property type="entry name" value="HATPase_dom"/>
</dbReference>
<keyword evidence="7" id="KW-0175">Coiled coil</keyword>
<feature type="domain" description="PAC" evidence="11">
    <location>
        <begin position="1062"/>
        <end position="1114"/>
    </location>
</feature>
<keyword evidence="5" id="KW-0418">Kinase</keyword>
<dbReference type="Gene3D" id="3.30.565.10">
    <property type="entry name" value="Histidine kinase-like ATPase, C-terminal domain"/>
    <property type="match status" value="1"/>
</dbReference>
<keyword evidence="8" id="KW-0812">Transmembrane</keyword>
<dbReference type="SUPFAM" id="SSF55874">
    <property type="entry name" value="ATPase domain of HSP90 chaperone/DNA topoisomerase II/histidine kinase"/>
    <property type="match status" value="1"/>
</dbReference>
<evidence type="ECO:0000256" key="4">
    <source>
        <dbReference type="ARBA" id="ARBA00022679"/>
    </source>
</evidence>
<dbReference type="SMART" id="SM00387">
    <property type="entry name" value="HATPase_c"/>
    <property type="match status" value="1"/>
</dbReference>
<feature type="domain" description="PAC" evidence="11">
    <location>
        <begin position="678"/>
        <end position="730"/>
    </location>
</feature>
<dbReference type="SMART" id="SM00388">
    <property type="entry name" value="HisKA"/>
    <property type="match status" value="1"/>
</dbReference>
<dbReference type="SUPFAM" id="SSF47384">
    <property type="entry name" value="Homodimeric domain of signal transducing histidine kinase"/>
    <property type="match status" value="1"/>
</dbReference>
<dbReference type="PROSITE" id="PS50109">
    <property type="entry name" value="HIS_KIN"/>
    <property type="match status" value="1"/>
</dbReference>
<evidence type="ECO:0000313" key="13">
    <source>
        <dbReference type="Proteomes" id="UP001576784"/>
    </source>
</evidence>
<feature type="domain" description="PAS" evidence="10">
    <location>
        <begin position="100"/>
        <end position="170"/>
    </location>
</feature>
<feature type="domain" description="PAC" evidence="11">
    <location>
        <begin position="934"/>
        <end position="986"/>
    </location>
</feature>
<dbReference type="PANTHER" id="PTHR43304">
    <property type="entry name" value="PHYTOCHROME-LIKE PROTEIN CPH1"/>
    <property type="match status" value="1"/>
</dbReference>
<dbReference type="InterPro" id="IPR003661">
    <property type="entry name" value="HisK_dim/P_dom"/>
</dbReference>
<keyword evidence="13" id="KW-1185">Reference proteome</keyword>
<dbReference type="InterPro" id="IPR005467">
    <property type="entry name" value="His_kinase_dom"/>
</dbReference>
<dbReference type="Proteomes" id="UP001576784">
    <property type="component" value="Unassembled WGS sequence"/>
</dbReference>
<dbReference type="PANTHER" id="PTHR43304:SF1">
    <property type="entry name" value="PAC DOMAIN-CONTAINING PROTEIN"/>
    <property type="match status" value="1"/>
</dbReference>
<keyword evidence="3" id="KW-0597">Phosphoprotein</keyword>
<dbReference type="Pfam" id="PF00512">
    <property type="entry name" value="HisKA"/>
    <property type="match status" value="1"/>
</dbReference>
<dbReference type="CDD" id="cd00130">
    <property type="entry name" value="PAS"/>
    <property type="match status" value="11"/>
</dbReference>
<dbReference type="SMART" id="SM00086">
    <property type="entry name" value="PAC"/>
    <property type="match status" value="10"/>
</dbReference>
<comment type="caution">
    <text evidence="12">The sequence shown here is derived from an EMBL/GenBank/DDBJ whole genome shotgun (WGS) entry which is preliminary data.</text>
</comment>
<feature type="domain" description="PAC" evidence="11">
    <location>
        <begin position="173"/>
        <end position="224"/>
    </location>
</feature>
<keyword evidence="8" id="KW-0472">Membrane</keyword>
<evidence type="ECO:0000259" key="10">
    <source>
        <dbReference type="PROSITE" id="PS50112"/>
    </source>
</evidence>
<dbReference type="InterPro" id="IPR000700">
    <property type="entry name" value="PAS-assoc_C"/>
</dbReference>
<feature type="domain" description="PAC" evidence="11">
    <location>
        <begin position="1182"/>
        <end position="1234"/>
    </location>
</feature>
<feature type="domain" description="PAS" evidence="10">
    <location>
        <begin position="987"/>
        <end position="1029"/>
    </location>
</feature>
<organism evidence="12 13">
    <name type="scientific">Floridaenema flaviceps BLCC-F50</name>
    <dbReference type="NCBI Taxonomy" id="3153642"/>
    <lineage>
        <taxon>Bacteria</taxon>
        <taxon>Bacillati</taxon>
        <taxon>Cyanobacteriota</taxon>
        <taxon>Cyanophyceae</taxon>
        <taxon>Oscillatoriophycideae</taxon>
        <taxon>Aerosakkonematales</taxon>
        <taxon>Aerosakkonemataceae</taxon>
        <taxon>Floridanema</taxon>
        <taxon>Floridanema flaviceps</taxon>
    </lineage>
</organism>
<dbReference type="Pfam" id="PF02518">
    <property type="entry name" value="HATPase_c"/>
    <property type="match status" value="1"/>
</dbReference>
<dbReference type="PRINTS" id="PR00344">
    <property type="entry name" value="BCTRLSENSOR"/>
</dbReference>
<dbReference type="PROSITE" id="PS50112">
    <property type="entry name" value="PAS"/>
    <property type="match status" value="6"/>
</dbReference>
<name>A0ABV4Y4K1_9CYAN</name>
<feature type="coiled-coil region" evidence="7">
    <location>
        <begin position="1481"/>
        <end position="1512"/>
    </location>
</feature>
<keyword evidence="8" id="KW-1133">Transmembrane helix</keyword>
<feature type="domain" description="PAC" evidence="11">
    <location>
        <begin position="806"/>
        <end position="858"/>
    </location>
</feature>
<dbReference type="InterPro" id="IPR013767">
    <property type="entry name" value="PAS_fold"/>
</dbReference>
<feature type="domain" description="PAC" evidence="11">
    <location>
        <begin position="549"/>
        <end position="602"/>
    </location>
</feature>
<evidence type="ECO:0000259" key="11">
    <source>
        <dbReference type="PROSITE" id="PS50113"/>
    </source>
</evidence>
<dbReference type="InterPro" id="IPR001610">
    <property type="entry name" value="PAC"/>
</dbReference>
<dbReference type="Gene3D" id="6.10.250.490">
    <property type="match status" value="1"/>
</dbReference>
<dbReference type="EMBL" id="JBHFNR010000275">
    <property type="protein sequence ID" value="MFB2898039.1"/>
    <property type="molecule type" value="Genomic_DNA"/>
</dbReference>
<evidence type="ECO:0000256" key="8">
    <source>
        <dbReference type="SAM" id="Phobius"/>
    </source>
</evidence>
<dbReference type="Gene3D" id="3.30.450.20">
    <property type="entry name" value="PAS domain"/>
    <property type="match status" value="11"/>
</dbReference>
<keyword evidence="4" id="KW-0808">Transferase</keyword>
<sequence length="1731" mass="198648">MNWQKIRSRQRGVAVSLSQKAVVTALIGSIALIGWIFKSALLTSIFPGLPPMSVNTALGFILGAISLWFWHQLQSDEELENRVAERTASLINANNGLQESYQLLSSVIEGISDAVFVKDRSGRYVFVNQAMSQKLGKSGAEILGFNDDDLFAPENAQKFTQTDNRIMERGEREEIEEEVLKNNQHKIYLSTKSPWRDSNGNVIGLIGVIKDITERKQTEAALKYREWLAQYFVEHTSIPAAVFDTQMRYIIVSQRWLTDYQLEGLDIIGRSHYEVFPEIPQRWKEIHQRCLAGAVEICEEDPFVRADGRIDWLRWEVRPWYEQTGAIGGIILFTEVITARKEAEFALKQSEQRYANLAAVIPVGVYCSDTQGNINYLNQRWCELTGLSAEQGMGKGWEKAIHPDDRDRIASSWCEAIHNQNIFCTEYRYQRPDGVISWVYGQAVAERAANGEIVGYIGTVTDITERKRAEDCLRENEARLRLALQTTKSGIWDWDFVTGCARVSEEYCLLLGIDRAVQSLSYEDWLNCIHPDDRTSVIAALNQAIQQYKDYEIEYRIQHPEGIRWIATKGQAFYDAAGNAVRMLGNIQDITDRKQAQINLAEGELRFRIAAQSSSDLIYEWDTVTGRMQWFGDIDTRLGYDPGGIKRTLEGWETRIHPDDRASVASQIEQCLETGAAFEGEYRIADRNGEYRIWVDRGRVTFDAQGKPGKWYGAITDITERKQTQEAREASEEQLRLTLEFSQIGSWDWQILENRIAWNSNHFRLMGLDPDTKEVNYQTWRERVHPDELERVEAAIRQAIENHTDYDTEYRLVHPDRSIHWIIGKGRAIYDRSGQAVRMLGVIIDITDRKRAEAALQASEEQLRLTLEFAQIGSWAWDMLENRLTWNSKLFQLLGLDPNTAEANYHTWRERIHPDDLERVETAINQAVERETDYDAEHRVIHPDGTVLWIIARGRAIYNQSGRPLKMLGVVIDITDRKQAEISLQQSEERFRWAIVNSPLPIMLHAEDGVILQVNHAWTEISGYSPQEIPTLADWTQKAYGSRKELVQADIQRLYNLDRRVSEGEYTIRTRSGETRIWEFYSAPLGKLPDGRRLVISTAIDITERKRAEADLQQYKDIFQFSEHGLAVSKGPVLEIVNPAFARMHGYSVAEMIGKPILSLFPSDTWAKTVSFMQELNEVGHLTHESYHLRKDGTIFPILLDVTMVKDREGNPLYRIATLLDITDRKKAETALLESEERLRLALQAANQGFYDLNIPTGEAIVSAEYAQMLGYEPEEFQETNAKWSERLHPEERETVFQVFLDYIAGKSDAYRVEFRQKTKTGEWKWILSLGKVVEWDESGKPVRMVGTHTDISDRKLAELALRYSETQLRSILENMPVMLDSFDAQLNIIVWNQECERVTGYSAEEVIGNPQIWEMLYPDPIYRQKMRTQWAEKGNNYRNWEWDLLSKNGEKKTIAWSNISDIFPVPGWGSWGVGIDISDRKQAELKVIQLNQNLEERVKERTAELSAANKELEAFSYSVSHDLRAPLRGIDGFSKVLLERYANQLDEKGKHYLDRIRAGTQRMGELIEDMLMLSRVTRTEMKRTSVNLSALAQEISESLSEFQPERSVTWNIAPEITVLGDGALLRIVLENLLSNAWKFTSTRTQTEIEFGLTILPENTQAYFVKDNGVGFDMNYVNKLFIAFQRLHSTNEFPGTGVGLAIVQRIIHRHGGKVWAQGIIDRGAAFYFTLG</sequence>
<evidence type="ECO:0000256" key="7">
    <source>
        <dbReference type="SAM" id="Coils"/>
    </source>
</evidence>
<feature type="domain" description="PAS" evidence="10">
    <location>
        <begin position="1365"/>
        <end position="1420"/>
    </location>
</feature>
<keyword evidence="6" id="KW-0902">Two-component regulatory system</keyword>
<feature type="domain" description="Histidine kinase" evidence="9">
    <location>
        <begin position="1519"/>
        <end position="1731"/>
    </location>
</feature>
<gene>
    <name evidence="12" type="ORF">ACE1CI_34420</name>
</gene>
<feature type="domain" description="PAC" evidence="11">
    <location>
        <begin position="1311"/>
        <end position="1364"/>
    </location>
</feature>
<dbReference type="Pfam" id="PF13426">
    <property type="entry name" value="PAS_9"/>
    <property type="match status" value="1"/>
</dbReference>
<dbReference type="PROSITE" id="PS50113">
    <property type="entry name" value="PAC"/>
    <property type="match status" value="10"/>
</dbReference>
<evidence type="ECO:0000256" key="3">
    <source>
        <dbReference type="ARBA" id="ARBA00022553"/>
    </source>
</evidence>
<dbReference type="InterPro" id="IPR013656">
    <property type="entry name" value="PAS_4"/>
</dbReference>
<dbReference type="Pfam" id="PF08447">
    <property type="entry name" value="PAS_3"/>
    <property type="match status" value="6"/>
</dbReference>
<dbReference type="SUPFAM" id="SSF55785">
    <property type="entry name" value="PYP-like sensor domain (PAS domain)"/>
    <property type="match status" value="11"/>
</dbReference>
<feature type="domain" description="PAS" evidence="10">
    <location>
        <begin position="1235"/>
        <end position="1307"/>
    </location>
</feature>
<dbReference type="Pfam" id="PF00989">
    <property type="entry name" value="PAS"/>
    <property type="match status" value="1"/>
</dbReference>
<evidence type="ECO:0000256" key="2">
    <source>
        <dbReference type="ARBA" id="ARBA00012438"/>
    </source>
</evidence>
<evidence type="ECO:0000259" key="9">
    <source>
        <dbReference type="PROSITE" id="PS50109"/>
    </source>
</evidence>
<reference evidence="12 13" key="1">
    <citation type="submission" date="2024-09" db="EMBL/GenBank/DDBJ databases">
        <title>Floridaenema gen nov. (Aerosakkonemataceae, Aerosakkonematales ord. nov., Cyanobacteria) from benthic tropical and subtropical fresh waters, with the description of four new species.</title>
        <authorList>
            <person name="Moretto J.A."/>
            <person name="Berthold D.E."/>
            <person name="Lefler F.W."/>
            <person name="Huang I.-S."/>
            <person name="Laughinghouse H. IV."/>
        </authorList>
    </citation>
    <scope>NUCLEOTIDE SEQUENCE [LARGE SCALE GENOMIC DNA]</scope>
    <source>
        <strain evidence="12 13">BLCC-F50</strain>
    </source>
</reference>
<comment type="catalytic activity">
    <reaction evidence="1">
        <text>ATP + protein L-histidine = ADP + protein N-phospho-L-histidine.</text>
        <dbReference type="EC" id="2.7.13.3"/>
    </reaction>
</comment>
<evidence type="ECO:0000313" key="12">
    <source>
        <dbReference type="EMBL" id="MFB2898039.1"/>
    </source>
</evidence>
<dbReference type="EC" id="2.7.13.3" evidence="2"/>
<evidence type="ECO:0000256" key="5">
    <source>
        <dbReference type="ARBA" id="ARBA00022777"/>
    </source>
</evidence>
<dbReference type="InterPro" id="IPR035965">
    <property type="entry name" value="PAS-like_dom_sf"/>
</dbReference>
<dbReference type="Gene3D" id="1.10.287.130">
    <property type="match status" value="1"/>
</dbReference>
<dbReference type="InterPro" id="IPR036890">
    <property type="entry name" value="HATPase_C_sf"/>
</dbReference>
<feature type="transmembrane region" description="Helical" evidence="8">
    <location>
        <begin position="21"/>
        <end position="46"/>
    </location>
</feature>
<dbReference type="InterPro" id="IPR052162">
    <property type="entry name" value="Sensor_kinase/Photoreceptor"/>
</dbReference>
<feature type="domain" description="PAS" evidence="10">
    <location>
        <begin position="350"/>
        <end position="420"/>
    </location>
</feature>
<feature type="domain" description="PAC" evidence="11">
    <location>
        <begin position="297"/>
        <end position="349"/>
    </location>
</feature>
<dbReference type="InterPro" id="IPR004358">
    <property type="entry name" value="Sig_transdc_His_kin-like_C"/>
</dbReference>
<accession>A0ABV4Y4K1</accession>
<dbReference type="CDD" id="cd00082">
    <property type="entry name" value="HisKA"/>
    <property type="match status" value="1"/>
</dbReference>
<proteinExistence type="predicted"/>
<dbReference type="RefSeq" id="WP_413267644.1">
    <property type="nucleotide sequence ID" value="NZ_JBHFNR010000275.1"/>
</dbReference>
<dbReference type="Pfam" id="PF08448">
    <property type="entry name" value="PAS_4"/>
    <property type="match status" value="3"/>
</dbReference>